<feature type="compositionally biased region" description="Basic and acidic residues" evidence="1">
    <location>
        <begin position="10"/>
        <end position="25"/>
    </location>
</feature>
<dbReference type="PANTHER" id="PTHR33067">
    <property type="entry name" value="RNA-DIRECTED DNA POLYMERASE-RELATED"/>
    <property type="match status" value="1"/>
</dbReference>
<evidence type="ECO:0008006" key="3">
    <source>
        <dbReference type="Google" id="ProtNLM"/>
    </source>
</evidence>
<dbReference type="Gene3D" id="2.40.70.10">
    <property type="entry name" value="Acid Proteases"/>
    <property type="match status" value="1"/>
</dbReference>
<comment type="caution">
    <text evidence="2">The sequence shown here is derived from an EMBL/GenBank/DDBJ whole genome shotgun (WGS) entry which is preliminary data.</text>
</comment>
<name>A0AAW2SRS6_9LAMI</name>
<evidence type="ECO:0000256" key="1">
    <source>
        <dbReference type="SAM" id="MobiDB-lite"/>
    </source>
</evidence>
<dbReference type="AlphaFoldDB" id="A0AAW2SRS6"/>
<dbReference type="CDD" id="cd00303">
    <property type="entry name" value="retropepsin_like"/>
    <property type="match status" value="1"/>
</dbReference>
<dbReference type="InterPro" id="IPR021109">
    <property type="entry name" value="Peptidase_aspartic_dom_sf"/>
</dbReference>
<reference evidence="2" key="1">
    <citation type="submission" date="2020-06" db="EMBL/GenBank/DDBJ databases">
        <authorList>
            <person name="Li T."/>
            <person name="Hu X."/>
            <person name="Zhang T."/>
            <person name="Song X."/>
            <person name="Zhang H."/>
            <person name="Dai N."/>
            <person name="Sheng W."/>
            <person name="Hou X."/>
            <person name="Wei L."/>
        </authorList>
    </citation>
    <scope>NUCLEOTIDE SEQUENCE</scope>
    <source>
        <strain evidence="2">KEN1</strain>
        <tissue evidence="2">Leaf</tissue>
    </source>
</reference>
<gene>
    <name evidence="2" type="ORF">Slati_4449900</name>
</gene>
<dbReference type="PANTHER" id="PTHR33067:SF9">
    <property type="entry name" value="RNA-DIRECTED DNA POLYMERASE"/>
    <property type="match status" value="1"/>
</dbReference>
<reference evidence="2" key="2">
    <citation type="journal article" date="2024" name="Plant">
        <title>Genomic evolution and insights into agronomic trait innovations of Sesamum species.</title>
        <authorList>
            <person name="Miao H."/>
            <person name="Wang L."/>
            <person name="Qu L."/>
            <person name="Liu H."/>
            <person name="Sun Y."/>
            <person name="Le M."/>
            <person name="Wang Q."/>
            <person name="Wei S."/>
            <person name="Zheng Y."/>
            <person name="Lin W."/>
            <person name="Duan Y."/>
            <person name="Cao H."/>
            <person name="Xiong S."/>
            <person name="Wang X."/>
            <person name="Wei L."/>
            <person name="Li C."/>
            <person name="Ma Q."/>
            <person name="Ju M."/>
            <person name="Zhao R."/>
            <person name="Li G."/>
            <person name="Mu C."/>
            <person name="Tian Q."/>
            <person name="Mei H."/>
            <person name="Zhang T."/>
            <person name="Gao T."/>
            <person name="Zhang H."/>
        </authorList>
    </citation>
    <scope>NUCLEOTIDE SEQUENCE</scope>
    <source>
        <strain evidence="2">KEN1</strain>
    </source>
</reference>
<dbReference type="EMBL" id="JACGWN010000016">
    <property type="protein sequence ID" value="KAL0394837.1"/>
    <property type="molecule type" value="Genomic_DNA"/>
</dbReference>
<feature type="region of interest" description="Disordered" evidence="1">
    <location>
        <begin position="1"/>
        <end position="68"/>
    </location>
</feature>
<protein>
    <recommendedName>
        <fullName evidence="3">Gag-asp_proteas domain-containing protein</fullName>
    </recommendedName>
</protein>
<sequence>MGQLVSIVSGRKEGQLPGDTEKNPREQVNAITLKSGETIEDEHPKKQVEGTQVQKEDEPQVEIRGSPSKLNLDAIPPYIPYPSRILKMSSYAKKFKKVISNKRKWEGGETVKLNEECSAILQDKLPPKLKDPGSFSIPCTIGNTNFDKALCDLGASVNLMSYSIFKKLGMNELTPTIITLQLADRSIKYLRGIVRMSWSKDDSRTPALSHRRRSAPPGFVSTCLRRCSPLFQPSAQPRFIICCSSLRHSPPASRLESATVVPPLVDPLLHWNSTSSSASTPLVSAVCAAAPS</sequence>
<evidence type="ECO:0000313" key="2">
    <source>
        <dbReference type="EMBL" id="KAL0394837.1"/>
    </source>
</evidence>
<organism evidence="2">
    <name type="scientific">Sesamum latifolium</name>
    <dbReference type="NCBI Taxonomy" id="2727402"/>
    <lineage>
        <taxon>Eukaryota</taxon>
        <taxon>Viridiplantae</taxon>
        <taxon>Streptophyta</taxon>
        <taxon>Embryophyta</taxon>
        <taxon>Tracheophyta</taxon>
        <taxon>Spermatophyta</taxon>
        <taxon>Magnoliopsida</taxon>
        <taxon>eudicotyledons</taxon>
        <taxon>Gunneridae</taxon>
        <taxon>Pentapetalae</taxon>
        <taxon>asterids</taxon>
        <taxon>lamiids</taxon>
        <taxon>Lamiales</taxon>
        <taxon>Pedaliaceae</taxon>
        <taxon>Sesamum</taxon>
    </lineage>
</organism>
<accession>A0AAW2SRS6</accession>
<proteinExistence type="predicted"/>
<feature type="compositionally biased region" description="Basic and acidic residues" evidence="1">
    <location>
        <begin position="41"/>
        <end position="58"/>
    </location>
</feature>